<dbReference type="EC" id="3.2.1.21" evidence="3 9"/>
<dbReference type="PRINTS" id="PR00131">
    <property type="entry name" value="GLHYDRLASE1"/>
</dbReference>
<dbReference type="Pfam" id="PF00232">
    <property type="entry name" value="Glyco_hydro_1"/>
    <property type="match status" value="1"/>
</dbReference>
<keyword evidence="7 9" id="KW-0326">Glycosidase</keyword>
<protein>
    <recommendedName>
        <fullName evidence="3 9">Beta-glucosidase</fullName>
        <ecNumber evidence="3 9">3.2.1.21</ecNumber>
    </recommendedName>
</protein>
<dbReference type="PANTHER" id="PTHR10353:SF36">
    <property type="entry name" value="LP05116P"/>
    <property type="match status" value="1"/>
</dbReference>
<reference evidence="10 11" key="1">
    <citation type="submission" date="2021-04" db="EMBL/GenBank/DDBJ databases">
        <authorList>
            <person name="Rodrigo-Torres L."/>
            <person name="Arahal R. D."/>
            <person name="Lucena T."/>
        </authorList>
    </citation>
    <scope>NUCLEOTIDE SEQUENCE [LARGE SCALE GENOMIC DNA]</scope>
    <source>
        <strain evidence="10 11">CECT 9623</strain>
    </source>
</reference>
<dbReference type="InterPro" id="IPR017853">
    <property type="entry name" value="GH"/>
</dbReference>
<accession>A0ABM8UQF7</accession>
<comment type="caution">
    <text evidence="10">The sequence shown here is derived from an EMBL/GenBank/DDBJ whole genome shotgun (WGS) entry which is preliminary data.</text>
</comment>
<dbReference type="PANTHER" id="PTHR10353">
    <property type="entry name" value="GLYCOSYL HYDROLASE"/>
    <property type="match status" value="1"/>
</dbReference>
<dbReference type="EMBL" id="CAJRAU010000003">
    <property type="protein sequence ID" value="CAG5069644.1"/>
    <property type="molecule type" value="Genomic_DNA"/>
</dbReference>
<dbReference type="InterPro" id="IPR017736">
    <property type="entry name" value="Glyco_hydro_1_beta-glucosidase"/>
</dbReference>
<dbReference type="Proteomes" id="UP000679725">
    <property type="component" value="Unassembled WGS sequence"/>
</dbReference>
<dbReference type="GO" id="GO:0031217">
    <property type="term" value="F:glucan 1,4-beta-glucosidase activity"/>
    <property type="evidence" value="ECO:0007669"/>
    <property type="project" value="UniProtKB-EC"/>
</dbReference>
<dbReference type="PROSITE" id="PS00653">
    <property type="entry name" value="GLYCOSYL_HYDROL_F1_2"/>
    <property type="match status" value="1"/>
</dbReference>
<evidence type="ECO:0000256" key="6">
    <source>
        <dbReference type="ARBA" id="ARBA00023277"/>
    </source>
</evidence>
<organism evidence="10 11">
    <name type="scientific">Dyadobacter linearis</name>
    <dbReference type="NCBI Taxonomy" id="2823330"/>
    <lineage>
        <taxon>Bacteria</taxon>
        <taxon>Pseudomonadati</taxon>
        <taxon>Bacteroidota</taxon>
        <taxon>Cytophagia</taxon>
        <taxon>Cytophagales</taxon>
        <taxon>Spirosomataceae</taxon>
        <taxon>Dyadobacter</taxon>
    </lineage>
</organism>
<evidence type="ECO:0000256" key="7">
    <source>
        <dbReference type="ARBA" id="ARBA00023295"/>
    </source>
</evidence>
<keyword evidence="4 9" id="KW-0378">Hydrolase</keyword>
<comment type="catalytic activity">
    <reaction evidence="1 9">
        <text>Hydrolysis of terminal, non-reducing beta-D-glucosyl residues with release of beta-D-glucose.</text>
        <dbReference type="EC" id="3.2.1.21"/>
    </reaction>
</comment>
<dbReference type="InterPro" id="IPR033132">
    <property type="entry name" value="GH_1_N_CS"/>
</dbReference>
<evidence type="ECO:0000256" key="8">
    <source>
        <dbReference type="ARBA" id="ARBA00023326"/>
    </source>
</evidence>
<keyword evidence="11" id="KW-1185">Reference proteome</keyword>
<keyword evidence="8" id="KW-0624">Polysaccharide degradation</keyword>
<proteinExistence type="inferred from homology"/>
<name>A0ABM8UQF7_9BACT</name>
<evidence type="ECO:0000313" key="11">
    <source>
        <dbReference type="Proteomes" id="UP000679725"/>
    </source>
</evidence>
<dbReference type="Gene3D" id="3.20.20.80">
    <property type="entry name" value="Glycosidases"/>
    <property type="match status" value="1"/>
</dbReference>
<evidence type="ECO:0000256" key="4">
    <source>
        <dbReference type="ARBA" id="ARBA00022801"/>
    </source>
</evidence>
<evidence type="ECO:0000256" key="5">
    <source>
        <dbReference type="ARBA" id="ARBA00023001"/>
    </source>
</evidence>
<dbReference type="NCBIfam" id="TIGR03356">
    <property type="entry name" value="BGL"/>
    <property type="match status" value="1"/>
</dbReference>
<dbReference type="InterPro" id="IPR001360">
    <property type="entry name" value="Glyco_hydro_1"/>
</dbReference>
<evidence type="ECO:0000256" key="9">
    <source>
        <dbReference type="RuleBase" id="RU361175"/>
    </source>
</evidence>
<keyword evidence="6" id="KW-0119">Carbohydrate metabolism</keyword>
<evidence type="ECO:0000313" key="10">
    <source>
        <dbReference type="EMBL" id="CAG5069644.1"/>
    </source>
</evidence>
<sequence>MFIPFSKTGYILAAATTHISGISEQDESQFCRADFGAEFKWGVATAAYQIEGAVNTDGRGDCIWDTFAKRKGKIKLGQNATEACDFYHRYESDLQLVKELGFKQFRFSISWSRILPQGTGTVNEAGILFYNNLINKCLELGIEPWITLYHWDLPQALENRGGWMNRDIVSWFSEYTAVCAKAFGDRVRCWIVLNEPMAVAGLGYTTGLHAPGKKGIWNFLPVMHHLALCQAESGRILRAEVTNAYIGTAVSCSYVYPNSSSAADVRAAKRADALMNRLFVEPALGLGYPVDAFPFLAKVKRYMQPGDLEKLRFDFDFIGLQNYFSVVVKHSYLAPVLWLKEVPAILRNVPVTSMGWEIDPDGMFKILKQFAAYPGVRDIIVSENGAAFEDIRREDKVDDPDRTVYFQQYLKAILRARKEGIKVKGYFAWTLMDNFEWAEGYLARFGLVFVDFKTQQRIVKSSGRWFSRFLKS</sequence>
<keyword evidence="5" id="KW-0136">Cellulose degradation</keyword>
<evidence type="ECO:0000256" key="1">
    <source>
        <dbReference type="ARBA" id="ARBA00000448"/>
    </source>
</evidence>
<gene>
    <name evidence="10" type="primary">gghA</name>
    <name evidence="10" type="ORF">DYBT9623_02380</name>
</gene>
<evidence type="ECO:0000256" key="3">
    <source>
        <dbReference type="ARBA" id="ARBA00012744"/>
    </source>
</evidence>
<dbReference type="SUPFAM" id="SSF51445">
    <property type="entry name" value="(Trans)glycosidases"/>
    <property type="match status" value="1"/>
</dbReference>
<evidence type="ECO:0000256" key="2">
    <source>
        <dbReference type="ARBA" id="ARBA00010838"/>
    </source>
</evidence>
<comment type="similarity">
    <text evidence="2 9">Belongs to the glycosyl hydrolase 1 family.</text>
</comment>